<feature type="domain" description="VanZ-like" evidence="3">
    <location>
        <begin position="67"/>
        <end position="186"/>
    </location>
</feature>
<keyword evidence="2" id="KW-1133">Transmembrane helix</keyword>
<evidence type="ECO:0000313" key="5">
    <source>
        <dbReference type="Proteomes" id="UP000219072"/>
    </source>
</evidence>
<protein>
    <submittedName>
        <fullName evidence="4">VanZ like family protein</fullName>
    </submittedName>
</protein>
<keyword evidence="2" id="KW-0472">Membrane</keyword>
<feature type="region of interest" description="Disordered" evidence="1">
    <location>
        <begin position="1"/>
        <end position="48"/>
    </location>
</feature>
<evidence type="ECO:0000256" key="1">
    <source>
        <dbReference type="SAM" id="MobiDB-lite"/>
    </source>
</evidence>
<dbReference type="AlphaFoldDB" id="A0A286DTP8"/>
<feature type="region of interest" description="Disordered" evidence="1">
    <location>
        <begin position="196"/>
        <end position="264"/>
    </location>
</feature>
<evidence type="ECO:0000259" key="3">
    <source>
        <dbReference type="Pfam" id="PF04892"/>
    </source>
</evidence>
<evidence type="ECO:0000256" key="2">
    <source>
        <dbReference type="SAM" id="Phobius"/>
    </source>
</evidence>
<reference evidence="4 5" key="1">
    <citation type="submission" date="2017-09" db="EMBL/GenBank/DDBJ databases">
        <authorList>
            <person name="Ehlers B."/>
            <person name="Leendertz F.H."/>
        </authorList>
    </citation>
    <scope>NUCLEOTIDE SEQUENCE [LARGE SCALE GENOMIC DNA]</scope>
    <source>
        <strain evidence="4 5">CGMCC 4.7095</strain>
    </source>
</reference>
<proteinExistence type="predicted"/>
<dbReference type="EMBL" id="OCNE01000004">
    <property type="protein sequence ID" value="SOD62030.1"/>
    <property type="molecule type" value="Genomic_DNA"/>
</dbReference>
<keyword evidence="2" id="KW-0812">Transmembrane</keyword>
<dbReference type="OrthoDB" id="4335551at2"/>
<keyword evidence="5" id="KW-1185">Reference proteome</keyword>
<dbReference type="PANTHER" id="PTHR36834:SF1">
    <property type="entry name" value="INTEGRAL MEMBRANE PROTEIN"/>
    <property type="match status" value="1"/>
</dbReference>
<organism evidence="4 5">
    <name type="scientific">Streptomyces zhaozhouensis</name>
    <dbReference type="NCBI Taxonomy" id="1300267"/>
    <lineage>
        <taxon>Bacteria</taxon>
        <taxon>Bacillati</taxon>
        <taxon>Actinomycetota</taxon>
        <taxon>Actinomycetes</taxon>
        <taxon>Kitasatosporales</taxon>
        <taxon>Streptomycetaceae</taxon>
        <taxon>Streptomyces</taxon>
    </lineage>
</organism>
<feature type="compositionally biased region" description="Pro residues" evidence="1">
    <location>
        <begin position="238"/>
        <end position="254"/>
    </location>
</feature>
<dbReference type="Proteomes" id="UP000219072">
    <property type="component" value="Unassembled WGS sequence"/>
</dbReference>
<sequence length="264" mass="27277">MGSSSQCRRGTGPTGNRVLISVRPHPAGSAEPTPPAGHPLPANPTERGGRLVRVPARTRLVASALLCCYLLLAAWLALRPLTMLWVSPANLEPLSTIRADLARGPEEAGRTLAAGLVRLAPLGVLLPLVGARLGGGRMLSLARTGFVGAMVSMGLECGQTLAPSRVADIDSVLLNTLGVALTHQLCYGTLRRLARPAAPPADAPPESPTPPAAPAPERRPSPRPSRRAPTRCPAAGTPLPPGALPPPAPLPPPTTEARATVHHL</sequence>
<evidence type="ECO:0000313" key="4">
    <source>
        <dbReference type="EMBL" id="SOD62030.1"/>
    </source>
</evidence>
<dbReference type="InterPro" id="IPR053150">
    <property type="entry name" value="Teicoplanin_resist-assoc"/>
</dbReference>
<dbReference type="Pfam" id="PF04892">
    <property type="entry name" value="VanZ"/>
    <property type="match status" value="1"/>
</dbReference>
<gene>
    <name evidence="4" type="ORF">SAMN06297387_104200</name>
</gene>
<name>A0A286DTP8_9ACTN</name>
<feature type="compositionally biased region" description="Pro residues" evidence="1">
    <location>
        <begin position="32"/>
        <end position="42"/>
    </location>
</feature>
<dbReference type="InterPro" id="IPR006976">
    <property type="entry name" value="VanZ-like"/>
</dbReference>
<feature type="compositionally biased region" description="Pro residues" evidence="1">
    <location>
        <begin position="197"/>
        <end position="214"/>
    </location>
</feature>
<feature type="transmembrane region" description="Helical" evidence="2">
    <location>
        <begin position="60"/>
        <end position="78"/>
    </location>
</feature>
<accession>A0A286DTP8</accession>
<dbReference type="PANTHER" id="PTHR36834">
    <property type="entry name" value="MEMBRANE PROTEIN-RELATED"/>
    <property type="match status" value="1"/>
</dbReference>